<sequence length="94" mass="10770">MGWKYTGGGYYENEETGERIRGKANLPLVEEEVVKEPEPEAKPKRRRSSAAVVLRLPCMTCHRVTVHTPRPTESQEWAFYTCSECNGKTRVSLR</sequence>
<dbReference type="EMBL" id="LAZR01002579">
    <property type="protein sequence ID" value="KKN28227.1"/>
    <property type="molecule type" value="Genomic_DNA"/>
</dbReference>
<proteinExistence type="predicted"/>
<reference evidence="1" key="1">
    <citation type="journal article" date="2015" name="Nature">
        <title>Complex archaea that bridge the gap between prokaryotes and eukaryotes.</title>
        <authorList>
            <person name="Spang A."/>
            <person name="Saw J.H."/>
            <person name="Jorgensen S.L."/>
            <person name="Zaremba-Niedzwiedzka K."/>
            <person name="Martijn J."/>
            <person name="Lind A.E."/>
            <person name="van Eijk R."/>
            <person name="Schleper C."/>
            <person name="Guy L."/>
            <person name="Ettema T.J."/>
        </authorList>
    </citation>
    <scope>NUCLEOTIDE SEQUENCE</scope>
</reference>
<evidence type="ECO:0000313" key="1">
    <source>
        <dbReference type="EMBL" id="KKN28227.1"/>
    </source>
</evidence>
<dbReference type="AlphaFoldDB" id="A0A0F9PU12"/>
<name>A0A0F9PU12_9ZZZZ</name>
<organism evidence="1">
    <name type="scientific">marine sediment metagenome</name>
    <dbReference type="NCBI Taxonomy" id="412755"/>
    <lineage>
        <taxon>unclassified sequences</taxon>
        <taxon>metagenomes</taxon>
        <taxon>ecological metagenomes</taxon>
    </lineage>
</organism>
<accession>A0A0F9PU12</accession>
<gene>
    <name evidence="1" type="ORF">LCGC14_0856370</name>
</gene>
<comment type="caution">
    <text evidence="1">The sequence shown here is derived from an EMBL/GenBank/DDBJ whole genome shotgun (WGS) entry which is preliminary data.</text>
</comment>
<protein>
    <submittedName>
        <fullName evidence="1">Uncharacterized protein</fullName>
    </submittedName>
</protein>